<protein>
    <submittedName>
        <fullName evidence="1">Uncharacterized protein</fullName>
    </submittedName>
</protein>
<evidence type="ECO:0000313" key="1">
    <source>
        <dbReference type="EMBL" id="KKK62773.1"/>
    </source>
</evidence>
<gene>
    <name evidence="1" type="ORF">LCGC14_3000980</name>
</gene>
<dbReference type="AlphaFoldDB" id="A0A0F8X1H5"/>
<organism evidence="1">
    <name type="scientific">marine sediment metagenome</name>
    <dbReference type="NCBI Taxonomy" id="412755"/>
    <lineage>
        <taxon>unclassified sequences</taxon>
        <taxon>metagenomes</taxon>
        <taxon>ecological metagenomes</taxon>
    </lineage>
</organism>
<name>A0A0F8X1H5_9ZZZZ</name>
<dbReference type="EMBL" id="LAZR01061838">
    <property type="protein sequence ID" value="KKK62773.1"/>
    <property type="molecule type" value="Genomic_DNA"/>
</dbReference>
<proteinExistence type="predicted"/>
<accession>A0A0F8X1H5</accession>
<sequence length="199" mass="21354">MTLRGDTLDKLVLKTGGDALHPLLPKMPDDNTLEACQGITYDAIIRTLPMSKWPNPTSISVIFGKTQQMIFESTSGTRHASFVSGLSRGAAVVGILIDTNEDLMRLQHVLDITMPAIGIGDEGLPSVAPWLVRPLVESAANIAEKTDSGNLSNVLAFNYGIFWAAAAIVPPQHTGRQTAALEWLQAVTEYFGSLGIVPN</sequence>
<comment type="caution">
    <text evidence="1">The sequence shown here is derived from an EMBL/GenBank/DDBJ whole genome shotgun (WGS) entry which is preliminary data.</text>
</comment>
<reference evidence="1" key="1">
    <citation type="journal article" date="2015" name="Nature">
        <title>Complex archaea that bridge the gap between prokaryotes and eukaryotes.</title>
        <authorList>
            <person name="Spang A."/>
            <person name="Saw J.H."/>
            <person name="Jorgensen S.L."/>
            <person name="Zaremba-Niedzwiedzka K."/>
            <person name="Martijn J."/>
            <person name="Lind A.E."/>
            <person name="van Eijk R."/>
            <person name="Schleper C."/>
            <person name="Guy L."/>
            <person name="Ettema T.J."/>
        </authorList>
    </citation>
    <scope>NUCLEOTIDE SEQUENCE</scope>
</reference>